<dbReference type="Gene3D" id="1.10.287.130">
    <property type="match status" value="1"/>
</dbReference>
<dbReference type="Gene3D" id="3.40.50.80">
    <property type="entry name" value="Nucleotide-binding domain of ferredoxin-NADP reductase (FNR) module"/>
    <property type="match status" value="1"/>
</dbReference>
<dbReference type="CDD" id="cd00082">
    <property type="entry name" value="HisKA"/>
    <property type="match status" value="1"/>
</dbReference>
<evidence type="ECO:0000313" key="12">
    <source>
        <dbReference type="EMBL" id="OGG85225.1"/>
    </source>
</evidence>
<evidence type="ECO:0000256" key="5">
    <source>
        <dbReference type="ARBA" id="ARBA00022777"/>
    </source>
</evidence>
<dbReference type="Proteomes" id="UP000177325">
    <property type="component" value="Unassembled WGS sequence"/>
</dbReference>
<evidence type="ECO:0000259" key="11">
    <source>
        <dbReference type="PROSITE" id="PS51384"/>
    </source>
</evidence>
<dbReference type="Gene3D" id="3.30.565.10">
    <property type="entry name" value="Histidine kinase-like ATPase, C-terminal domain"/>
    <property type="match status" value="1"/>
</dbReference>
<comment type="caution">
    <text evidence="12">The sequence shown here is derived from an EMBL/GenBank/DDBJ whole genome shotgun (WGS) entry which is preliminary data.</text>
</comment>
<dbReference type="PANTHER" id="PTHR45453:SF1">
    <property type="entry name" value="PHOSPHATE REGULON SENSOR PROTEIN PHOR"/>
    <property type="match status" value="1"/>
</dbReference>
<evidence type="ECO:0000259" key="9">
    <source>
        <dbReference type="PROSITE" id="PS50109"/>
    </source>
</evidence>
<dbReference type="Pfam" id="PF13188">
    <property type="entry name" value="PAS_8"/>
    <property type="match status" value="1"/>
</dbReference>
<evidence type="ECO:0000256" key="8">
    <source>
        <dbReference type="SAM" id="Coils"/>
    </source>
</evidence>
<dbReference type="SUPFAM" id="SSF55785">
    <property type="entry name" value="PYP-like sensor domain (PAS domain)"/>
    <property type="match status" value="1"/>
</dbReference>
<dbReference type="PROSITE" id="PS50109">
    <property type="entry name" value="HIS_KIN"/>
    <property type="match status" value="1"/>
</dbReference>
<dbReference type="PROSITE" id="PS50112">
    <property type="entry name" value="PAS"/>
    <property type="match status" value="1"/>
</dbReference>
<keyword evidence="6" id="KW-0902">Two-component regulatory system</keyword>
<evidence type="ECO:0000256" key="3">
    <source>
        <dbReference type="ARBA" id="ARBA00022553"/>
    </source>
</evidence>
<dbReference type="NCBIfam" id="TIGR00229">
    <property type="entry name" value="sensory_box"/>
    <property type="match status" value="1"/>
</dbReference>
<dbReference type="GO" id="GO:0016491">
    <property type="term" value="F:oxidoreductase activity"/>
    <property type="evidence" value="ECO:0007669"/>
    <property type="project" value="InterPro"/>
</dbReference>
<evidence type="ECO:0000256" key="6">
    <source>
        <dbReference type="ARBA" id="ARBA00023012"/>
    </source>
</evidence>
<dbReference type="CDD" id="cd00322">
    <property type="entry name" value="FNR_like"/>
    <property type="match status" value="1"/>
</dbReference>
<evidence type="ECO:0000256" key="7">
    <source>
        <dbReference type="ARBA" id="ARBA00023136"/>
    </source>
</evidence>
<feature type="domain" description="FAD-binding FR-type" evidence="11">
    <location>
        <begin position="1"/>
        <end position="104"/>
    </location>
</feature>
<dbReference type="GO" id="GO:0000155">
    <property type="term" value="F:phosphorelay sensor kinase activity"/>
    <property type="evidence" value="ECO:0007669"/>
    <property type="project" value="InterPro"/>
</dbReference>
<evidence type="ECO:0000256" key="2">
    <source>
        <dbReference type="ARBA" id="ARBA00012438"/>
    </source>
</evidence>
<dbReference type="PRINTS" id="PR00344">
    <property type="entry name" value="BCTRLSENSOR"/>
</dbReference>
<dbReference type="InterPro" id="IPR000014">
    <property type="entry name" value="PAS"/>
</dbReference>
<dbReference type="Pfam" id="PF00512">
    <property type="entry name" value="HisKA"/>
    <property type="match status" value="1"/>
</dbReference>
<dbReference type="SMART" id="SM00388">
    <property type="entry name" value="HisKA"/>
    <property type="match status" value="1"/>
</dbReference>
<dbReference type="STRING" id="1798525.A3G90_04175"/>
<dbReference type="InterPro" id="IPR004358">
    <property type="entry name" value="Sig_transdc_His_kin-like_C"/>
</dbReference>
<proteinExistence type="predicted"/>
<keyword evidence="5" id="KW-0418">Kinase</keyword>
<evidence type="ECO:0000256" key="1">
    <source>
        <dbReference type="ARBA" id="ARBA00000085"/>
    </source>
</evidence>
<dbReference type="InterPro" id="IPR017938">
    <property type="entry name" value="Riboflavin_synthase-like_b-brl"/>
</dbReference>
<keyword evidence="8" id="KW-0175">Coiled coil</keyword>
<dbReference type="SMART" id="SM00091">
    <property type="entry name" value="PAS"/>
    <property type="match status" value="1"/>
</dbReference>
<dbReference type="InterPro" id="IPR003594">
    <property type="entry name" value="HATPase_dom"/>
</dbReference>
<dbReference type="InterPro" id="IPR036890">
    <property type="entry name" value="HATPase_C_sf"/>
</dbReference>
<dbReference type="Pfam" id="PF00175">
    <property type="entry name" value="NAD_binding_1"/>
    <property type="match status" value="1"/>
</dbReference>
<keyword evidence="7" id="KW-0472">Membrane</keyword>
<sequence length="658" mass="73549">MEEFSAAIYSTKEVALNIYEVTFKLSTPLFFEPGQSIELCLSHAAADDKRSDCQKLPIVSSVDSKNLLTVVLRDTNSSFERSLLDLPVGDKVLIRGPFGIFCLPNKPQQEVVFIAGGIGIASFMSMIQVSLNRNIKTPVTLLYANVNSEQALYVKELEEIAKQSDAFKLKLVSGDISSTLIKDSVENITDKQWFVAGASNFVLSVLYQLREMGVPESNILLEEISGYGSVMNHVNQRVVREDKPKQVSATTTVTSGGDTSNLEQIIADMKLKEAELENTKKAILNILEDLDEEKKAVERRVEERTAEIKREKEKLHQVTKNIKNGVFLLDSEGVVIFVNEGLYQLLDLNQEEILMPEVLEEILAYYKDTNFKESLTRCLNGEVFTLPEVETQGKIFEIFFNNLQVKTDGKDDVNYFVLITDITDAKLLERSKSELVAVASHQLRTPLTAVRGNIEMLIDESYGPLNEQQHELLSDVDISTARLIGMVNDMLDITKIERGNLDMVLEYVSVKETVDSICSDLADYAKRRGVVIEINIPEGINVYGDKSRVRQVMQNLIDNAIKYSKGTGVLKVTGNVEGNDAKINFKDNGQGIPKIEQSKIFNRFYRASNVKNNSSSGSGLGLYIVKSIVEQLHGNIRFESEENVGTTFFVTLPTSEQQ</sequence>
<dbReference type="InterPro" id="IPR036097">
    <property type="entry name" value="HisK_dim/P_sf"/>
</dbReference>
<gene>
    <name evidence="12" type="ORF">A3G90_04175</name>
</gene>
<accession>A0A1F6FH83</accession>
<dbReference type="FunFam" id="3.30.565.10:FF:000006">
    <property type="entry name" value="Sensor histidine kinase WalK"/>
    <property type="match status" value="1"/>
</dbReference>
<dbReference type="InterPro" id="IPR003661">
    <property type="entry name" value="HisK_dim/P_dom"/>
</dbReference>
<keyword evidence="3" id="KW-0597">Phosphoprotein</keyword>
<comment type="catalytic activity">
    <reaction evidence="1">
        <text>ATP + protein L-histidine = ADP + protein N-phospho-L-histidine.</text>
        <dbReference type="EC" id="2.7.13.3"/>
    </reaction>
</comment>
<dbReference type="SUPFAM" id="SSF63380">
    <property type="entry name" value="Riboflavin synthase domain-like"/>
    <property type="match status" value="1"/>
</dbReference>
<dbReference type="SUPFAM" id="SSF47384">
    <property type="entry name" value="Homodimeric domain of signal transducing histidine kinase"/>
    <property type="match status" value="1"/>
</dbReference>
<dbReference type="InterPro" id="IPR039261">
    <property type="entry name" value="FNR_nucleotide-bd"/>
</dbReference>
<dbReference type="Pfam" id="PF02518">
    <property type="entry name" value="HATPase_c"/>
    <property type="match status" value="1"/>
</dbReference>
<name>A0A1F6FH83_9BACT</name>
<dbReference type="InterPro" id="IPR035965">
    <property type="entry name" value="PAS-like_dom_sf"/>
</dbReference>
<dbReference type="InterPro" id="IPR001433">
    <property type="entry name" value="OxRdtase_FAD/NAD-bd"/>
</dbReference>
<feature type="domain" description="Histidine kinase" evidence="9">
    <location>
        <begin position="438"/>
        <end position="656"/>
    </location>
</feature>
<reference evidence="12 13" key="1">
    <citation type="journal article" date="2016" name="Nat. Commun.">
        <title>Thousands of microbial genomes shed light on interconnected biogeochemical processes in an aquifer system.</title>
        <authorList>
            <person name="Anantharaman K."/>
            <person name="Brown C.T."/>
            <person name="Hug L.A."/>
            <person name="Sharon I."/>
            <person name="Castelle C.J."/>
            <person name="Probst A.J."/>
            <person name="Thomas B.C."/>
            <person name="Singh A."/>
            <person name="Wilkins M.J."/>
            <person name="Karaoz U."/>
            <person name="Brodie E.L."/>
            <person name="Williams K.H."/>
            <person name="Hubbard S.S."/>
            <person name="Banfield J.F."/>
        </authorList>
    </citation>
    <scope>NUCLEOTIDE SEQUENCE [LARGE SCALE GENOMIC DNA]</scope>
</reference>
<protein>
    <recommendedName>
        <fullName evidence="2">histidine kinase</fullName>
        <ecNumber evidence="2">2.7.13.3</ecNumber>
    </recommendedName>
</protein>
<keyword evidence="4" id="KW-0808">Transferase</keyword>
<feature type="domain" description="PAS" evidence="10">
    <location>
        <begin position="311"/>
        <end position="382"/>
    </location>
</feature>
<dbReference type="Gene3D" id="2.40.30.10">
    <property type="entry name" value="Translation factors"/>
    <property type="match status" value="1"/>
</dbReference>
<dbReference type="AlphaFoldDB" id="A0A1F6FH83"/>
<dbReference type="Gene3D" id="3.30.450.20">
    <property type="entry name" value="PAS domain"/>
    <property type="match status" value="1"/>
</dbReference>
<organism evidence="12 13">
    <name type="scientific">Candidatus Kaiserbacteria bacterium RIFCSPLOWO2_12_FULL_45_26</name>
    <dbReference type="NCBI Taxonomy" id="1798525"/>
    <lineage>
        <taxon>Bacteria</taxon>
        <taxon>Candidatus Kaiseribacteriota</taxon>
    </lineage>
</organism>
<dbReference type="InterPro" id="IPR050351">
    <property type="entry name" value="BphY/WalK/GraS-like"/>
</dbReference>
<dbReference type="GO" id="GO:0005886">
    <property type="term" value="C:plasma membrane"/>
    <property type="evidence" value="ECO:0007669"/>
    <property type="project" value="TreeGrafter"/>
</dbReference>
<dbReference type="InterPro" id="IPR005467">
    <property type="entry name" value="His_kinase_dom"/>
</dbReference>
<feature type="coiled-coil region" evidence="8">
    <location>
        <begin position="262"/>
        <end position="321"/>
    </location>
</feature>
<dbReference type="GO" id="GO:0016036">
    <property type="term" value="P:cellular response to phosphate starvation"/>
    <property type="evidence" value="ECO:0007669"/>
    <property type="project" value="TreeGrafter"/>
</dbReference>
<dbReference type="CDD" id="cd00130">
    <property type="entry name" value="PAS"/>
    <property type="match status" value="1"/>
</dbReference>
<dbReference type="InterPro" id="IPR017927">
    <property type="entry name" value="FAD-bd_FR_type"/>
</dbReference>
<dbReference type="EMBL" id="MFMM01000001">
    <property type="protein sequence ID" value="OGG85225.1"/>
    <property type="molecule type" value="Genomic_DNA"/>
</dbReference>
<dbReference type="EC" id="2.7.13.3" evidence="2"/>
<evidence type="ECO:0000313" key="13">
    <source>
        <dbReference type="Proteomes" id="UP000177325"/>
    </source>
</evidence>
<dbReference type="PANTHER" id="PTHR45453">
    <property type="entry name" value="PHOSPHATE REGULON SENSOR PROTEIN PHOR"/>
    <property type="match status" value="1"/>
</dbReference>
<dbReference type="SUPFAM" id="SSF55874">
    <property type="entry name" value="ATPase domain of HSP90 chaperone/DNA topoisomerase II/histidine kinase"/>
    <property type="match status" value="1"/>
</dbReference>
<dbReference type="SMART" id="SM00387">
    <property type="entry name" value="HATPase_c"/>
    <property type="match status" value="1"/>
</dbReference>
<dbReference type="PROSITE" id="PS51384">
    <property type="entry name" value="FAD_FR"/>
    <property type="match status" value="1"/>
</dbReference>
<dbReference type="CDD" id="cd00075">
    <property type="entry name" value="HATPase"/>
    <property type="match status" value="1"/>
</dbReference>
<dbReference type="SUPFAM" id="SSF52343">
    <property type="entry name" value="Ferredoxin reductase-like, C-terminal NADP-linked domain"/>
    <property type="match status" value="1"/>
</dbReference>
<evidence type="ECO:0000259" key="10">
    <source>
        <dbReference type="PROSITE" id="PS50112"/>
    </source>
</evidence>
<dbReference type="GO" id="GO:0004721">
    <property type="term" value="F:phosphoprotein phosphatase activity"/>
    <property type="evidence" value="ECO:0007669"/>
    <property type="project" value="TreeGrafter"/>
</dbReference>
<evidence type="ECO:0000256" key="4">
    <source>
        <dbReference type="ARBA" id="ARBA00022679"/>
    </source>
</evidence>